<dbReference type="EMBL" id="JAWDID010000022">
    <property type="protein sequence ID" value="MDU0341298.1"/>
    <property type="molecule type" value="Genomic_DNA"/>
</dbReference>
<name>A0ABU3S936_9HYPH</name>
<reference evidence="6 7" key="1">
    <citation type="submission" date="2023-09" db="EMBL/GenBank/DDBJ databases">
        <title>Whole genome shotgun sequencing (WGS) of Bosea sp. ZW T0_25, isolated from stored onions (Allium cepa).</title>
        <authorList>
            <person name="Stoll D.A."/>
            <person name="Huch M."/>
        </authorList>
    </citation>
    <scope>NUCLEOTIDE SEQUENCE [LARGE SCALE GENOMIC DNA]</scope>
    <source>
        <strain evidence="6 7">ZW T0_25</strain>
    </source>
</reference>
<keyword evidence="4 6" id="KW-0067">ATP-binding</keyword>
<dbReference type="PANTHER" id="PTHR45772">
    <property type="entry name" value="CONSERVED COMPONENT OF ABC TRANSPORTER FOR NATURAL AMINO ACIDS-RELATED"/>
    <property type="match status" value="1"/>
</dbReference>
<dbReference type="SMART" id="SM00382">
    <property type="entry name" value="AAA"/>
    <property type="match status" value="1"/>
</dbReference>
<dbReference type="InterPro" id="IPR003593">
    <property type="entry name" value="AAA+_ATPase"/>
</dbReference>
<dbReference type="InterPro" id="IPR003439">
    <property type="entry name" value="ABC_transporter-like_ATP-bd"/>
</dbReference>
<proteinExistence type="inferred from homology"/>
<dbReference type="GO" id="GO:0005524">
    <property type="term" value="F:ATP binding"/>
    <property type="evidence" value="ECO:0007669"/>
    <property type="project" value="UniProtKB-KW"/>
</dbReference>
<organism evidence="6 7">
    <name type="scientific">Bosea rubneri</name>
    <dbReference type="NCBI Taxonomy" id="3075434"/>
    <lineage>
        <taxon>Bacteria</taxon>
        <taxon>Pseudomonadati</taxon>
        <taxon>Pseudomonadota</taxon>
        <taxon>Alphaproteobacteria</taxon>
        <taxon>Hyphomicrobiales</taxon>
        <taxon>Boseaceae</taxon>
        <taxon>Bosea</taxon>
    </lineage>
</organism>
<dbReference type="InterPro" id="IPR051120">
    <property type="entry name" value="ABC_AA/LPS_Transport"/>
</dbReference>
<evidence type="ECO:0000256" key="2">
    <source>
        <dbReference type="ARBA" id="ARBA00022448"/>
    </source>
</evidence>
<gene>
    <name evidence="6" type="ORF">RKE40_15470</name>
</gene>
<dbReference type="Gene3D" id="3.40.50.300">
    <property type="entry name" value="P-loop containing nucleotide triphosphate hydrolases"/>
    <property type="match status" value="1"/>
</dbReference>
<dbReference type="CDD" id="cd03219">
    <property type="entry name" value="ABC_Mj1267_LivG_branched"/>
    <property type="match status" value="1"/>
</dbReference>
<dbReference type="Pfam" id="PF12399">
    <property type="entry name" value="BCA_ABC_TP_C"/>
    <property type="match status" value="1"/>
</dbReference>
<dbReference type="PROSITE" id="PS50893">
    <property type="entry name" value="ABC_TRANSPORTER_2"/>
    <property type="match status" value="1"/>
</dbReference>
<dbReference type="PANTHER" id="PTHR45772:SF9">
    <property type="entry name" value="CONSERVED COMPONENT OF ABC TRANSPORTER FOR NATURAL AMINO ACIDS"/>
    <property type="match status" value="1"/>
</dbReference>
<dbReference type="InterPro" id="IPR017871">
    <property type="entry name" value="ABC_transporter-like_CS"/>
</dbReference>
<keyword evidence="3" id="KW-0547">Nucleotide-binding</keyword>
<evidence type="ECO:0000313" key="6">
    <source>
        <dbReference type="EMBL" id="MDU0341298.1"/>
    </source>
</evidence>
<evidence type="ECO:0000256" key="4">
    <source>
        <dbReference type="ARBA" id="ARBA00022840"/>
    </source>
</evidence>
<evidence type="ECO:0000256" key="3">
    <source>
        <dbReference type="ARBA" id="ARBA00022741"/>
    </source>
</evidence>
<evidence type="ECO:0000256" key="1">
    <source>
        <dbReference type="ARBA" id="ARBA00005417"/>
    </source>
</evidence>
<dbReference type="InterPro" id="IPR027417">
    <property type="entry name" value="P-loop_NTPase"/>
</dbReference>
<protein>
    <submittedName>
        <fullName evidence="6">ABC transporter ATP-binding protein</fullName>
    </submittedName>
</protein>
<comment type="similarity">
    <text evidence="1">Belongs to the ABC transporter superfamily.</text>
</comment>
<sequence length="252" mass="27051">MSLEIRDITKSFGGFQALDGVRLTIETDALFGIIGPNGAGKSTLFSVISGFVAADAGEVRLNGNRIDALSPPQRARAGMLRTFQVPREFSHLTVRENLMASAPDQTGESLLGLFLRPGKVRTEEAAIAETVERTMAFLKLDKVADVPSGKLSGGQKKLLELGRALMVQPKLILLDEPFAGVNPVLIGEIMERIKELNARGIGFVIIEHDLEALTRLVPRLAVMDRGKVLAEGAPAAVLEDPVVREAYLGGVS</sequence>
<keyword evidence="2" id="KW-0813">Transport</keyword>
<dbReference type="InterPro" id="IPR032823">
    <property type="entry name" value="BCA_ABC_TP_C"/>
</dbReference>
<dbReference type="Pfam" id="PF00005">
    <property type="entry name" value="ABC_tran"/>
    <property type="match status" value="1"/>
</dbReference>
<feature type="domain" description="ABC transporter" evidence="5">
    <location>
        <begin position="3"/>
        <end position="250"/>
    </location>
</feature>
<accession>A0ABU3S936</accession>
<dbReference type="Proteomes" id="UP001254257">
    <property type="component" value="Unassembled WGS sequence"/>
</dbReference>
<keyword evidence="7" id="KW-1185">Reference proteome</keyword>
<evidence type="ECO:0000313" key="7">
    <source>
        <dbReference type="Proteomes" id="UP001254257"/>
    </source>
</evidence>
<dbReference type="SUPFAM" id="SSF52540">
    <property type="entry name" value="P-loop containing nucleoside triphosphate hydrolases"/>
    <property type="match status" value="1"/>
</dbReference>
<evidence type="ECO:0000259" key="5">
    <source>
        <dbReference type="PROSITE" id="PS50893"/>
    </source>
</evidence>
<dbReference type="RefSeq" id="WP_316019125.1">
    <property type="nucleotide sequence ID" value="NZ_JAWDID010000022.1"/>
</dbReference>
<dbReference type="PROSITE" id="PS00211">
    <property type="entry name" value="ABC_TRANSPORTER_1"/>
    <property type="match status" value="1"/>
</dbReference>
<comment type="caution">
    <text evidence="6">The sequence shown here is derived from an EMBL/GenBank/DDBJ whole genome shotgun (WGS) entry which is preliminary data.</text>
</comment>